<organism evidence="1 2">
    <name type="scientific">Trifolium medium</name>
    <dbReference type="NCBI Taxonomy" id="97028"/>
    <lineage>
        <taxon>Eukaryota</taxon>
        <taxon>Viridiplantae</taxon>
        <taxon>Streptophyta</taxon>
        <taxon>Embryophyta</taxon>
        <taxon>Tracheophyta</taxon>
        <taxon>Spermatophyta</taxon>
        <taxon>Magnoliopsida</taxon>
        <taxon>eudicotyledons</taxon>
        <taxon>Gunneridae</taxon>
        <taxon>Pentapetalae</taxon>
        <taxon>rosids</taxon>
        <taxon>fabids</taxon>
        <taxon>Fabales</taxon>
        <taxon>Fabaceae</taxon>
        <taxon>Papilionoideae</taxon>
        <taxon>50 kb inversion clade</taxon>
        <taxon>NPAAA clade</taxon>
        <taxon>Hologalegina</taxon>
        <taxon>IRL clade</taxon>
        <taxon>Trifolieae</taxon>
        <taxon>Trifolium</taxon>
    </lineage>
</organism>
<dbReference type="EMBL" id="LXQA011352896">
    <property type="protein sequence ID" value="MCI94316.1"/>
    <property type="molecule type" value="Genomic_DNA"/>
</dbReference>
<dbReference type="AlphaFoldDB" id="A0A392W1K9"/>
<evidence type="ECO:0000313" key="1">
    <source>
        <dbReference type="EMBL" id="MCI94316.1"/>
    </source>
</evidence>
<feature type="non-terminal residue" evidence="1">
    <location>
        <position position="1"/>
    </location>
</feature>
<name>A0A392W1K9_9FABA</name>
<evidence type="ECO:0000313" key="2">
    <source>
        <dbReference type="Proteomes" id="UP000265520"/>
    </source>
</evidence>
<keyword evidence="2" id="KW-1185">Reference proteome</keyword>
<dbReference type="NCBIfam" id="TIGR00756">
    <property type="entry name" value="PPR"/>
    <property type="match status" value="1"/>
</dbReference>
<sequence length="46" mass="5133">KMNEAVKLLEEMQGKGFVPDEKAVKEVLSNKSGHVFRTVISILFGK</sequence>
<reference evidence="1 2" key="1">
    <citation type="journal article" date="2018" name="Front. Plant Sci.">
        <title>Red Clover (Trifolium pratense) and Zigzag Clover (T. medium) - A Picture of Genomic Similarities and Differences.</title>
        <authorList>
            <person name="Dluhosova J."/>
            <person name="Istvanek J."/>
            <person name="Nedelnik J."/>
            <person name="Repkova J."/>
        </authorList>
    </citation>
    <scope>NUCLEOTIDE SEQUENCE [LARGE SCALE GENOMIC DNA]</scope>
    <source>
        <strain evidence="2">cv. 10/8</strain>
        <tissue evidence="1">Leaf</tissue>
    </source>
</reference>
<proteinExistence type="predicted"/>
<comment type="caution">
    <text evidence="1">The sequence shown here is derived from an EMBL/GenBank/DDBJ whole genome shotgun (WGS) entry which is preliminary data.</text>
</comment>
<protein>
    <submittedName>
        <fullName evidence="1">Pentatricopeptide repeat-containing protein</fullName>
    </submittedName>
</protein>
<dbReference type="Proteomes" id="UP000265520">
    <property type="component" value="Unassembled WGS sequence"/>
</dbReference>
<accession>A0A392W1K9</accession>
<dbReference type="InterPro" id="IPR002885">
    <property type="entry name" value="PPR_rpt"/>
</dbReference>